<organism evidence="2 3">
    <name type="scientific">Parelaphostrongylus tenuis</name>
    <name type="common">Meningeal worm</name>
    <dbReference type="NCBI Taxonomy" id="148309"/>
    <lineage>
        <taxon>Eukaryota</taxon>
        <taxon>Metazoa</taxon>
        <taxon>Ecdysozoa</taxon>
        <taxon>Nematoda</taxon>
        <taxon>Chromadorea</taxon>
        <taxon>Rhabditida</taxon>
        <taxon>Rhabditina</taxon>
        <taxon>Rhabditomorpha</taxon>
        <taxon>Strongyloidea</taxon>
        <taxon>Metastrongylidae</taxon>
        <taxon>Parelaphostrongylus</taxon>
    </lineage>
</organism>
<proteinExistence type="predicted"/>
<dbReference type="EMBL" id="JAHQIW010007095">
    <property type="protein sequence ID" value="KAJ1372123.1"/>
    <property type="molecule type" value="Genomic_DNA"/>
</dbReference>
<feature type="compositionally biased region" description="Basic and acidic residues" evidence="1">
    <location>
        <begin position="70"/>
        <end position="79"/>
    </location>
</feature>
<gene>
    <name evidence="2" type="ORF">KIN20_034200</name>
</gene>
<dbReference type="Proteomes" id="UP001196413">
    <property type="component" value="Unassembled WGS sequence"/>
</dbReference>
<protein>
    <submittedName>
        <fullName evidence="2">Uncharacterized protein</fullName>
    </submittedName>
</protein>
<comment type="caution">
    <text evidence="2">The sequence shown here is derived from an EMBL/GenBank/DDBJ whole genome shotgun (WGS) entry which is preliminary data.</text>
</comment>
<reference evidence="2" key="1">
    <citation type="submission" date="2021-06" db="EMBL/GenBank/DDBJ databases">
        <title>Parelaphostrongylus tenuis whole genome reference sequence.</title>
        <authorList>
            <person name="Garwood T.J."/>
            <person name="Larsen P.A."/>
            <person name="Fountain-Jones N.M."/>
            <person name="Garbe J.R."/>
            <person name="Macchietto M.G."/>
            <person name="Kania S.A."/>
            <person name="Gerhold R.W."/>
            <person name="Richards J.E."/>
            <person name="Wolf T.M."/>
        </authorList>
    </citation>
    <scope>NUCLEOTIDE SEQUENCE</scope>
    <source>
        <strain evidence="2">MNPRO001-30</strain>
        <tissue evidence="2">Meninges</tissue>
    </source>
</reference>
<name>A0AAD5R9Y2_PARTN</name>
<evidence type="ECO:0000313" key="2">
    <source>
        <dbReference type="EMBL" id="KAJ1372123.1"/>
    </source>
</evidence>
<evidence type="ECO:0000313" key="3">
    <source>
        <dbReference type="Proteomes" id="UP001196413"/>
    </source>
</evidence>
<keyword evidence="3" id="KW-1185">Reference proteome</keyword>
<dbReference type="AlphaFoldDB" id="A0AAD5R9Y2"/>
<feature type="region of interest" description="Disordered" evidence="1">
    <location>
        <begin position="58"/>
        <end position="79"/>
    </location>
</feature>
<sequence>MLVINSMAEIATSPLDSRVYIGISRTIIDKNLVNIDDCDGTENAAGFVTIITVRNAPQPPCSNETTATGDNRENRDKWK</sequence>
<accession>A0AAD5R9Y2</accession>
<evidence type="ECO:0000256" key="1">
    <source>
        <dbReference type="SAM" id="MobiDB-lite"/>
    </source>
</evidence>